<evidence type="ECO:0008006" key="4">
    <source>
        <dbReference type="Google" id="ProtNLM"/>
    </source>
</evidence>
<protein>
    <recommendedName>
        <fullName evidence="4">DUF5723 domain-containing protein</fullName>
    </recommendedName>
</protein>
<feature type="chain" id="PRO_5035268873" description="DUF5723 domain-containing protein" evidence="1">
    <location>
        <begin position="25"/>
        <end position="485"/>
    </location>
</feature>
<accession>A0A8J8FEG6</accession>
<evidence type="ECO:0000313" key="3">
    <source>
        <dbReference type="Proteomes" id="UP000598971"/>
    </source>
</evidence>
<reference evidence="2" key="1">
    <citation type="submission" date="2019-10" db="EMBL/GenBank/DDBJ databases">
        <title>Draft genome sequence of Panacibacter sp. KCS-6.</title>
        <authorList>
            <person name="Yim K.J."/>
        </authorList>
    </citation>
    <scope>NUCLEOTIDE SEQUENCE</scope>
    <source>
        <strain evidence="2">KCS-6</strain>
    </source>
</reference>
<keyword evidence="1" id="KW-0732">Signal</keyword>
<feature type="signal peptide" evidence="1">
    <location>
        <begin position="1"/>
        <end position="24"/>
    </location>
</feature>
<dbReference type="Proteomes" id="UP000598971">
    <property type="component" value="Unassembled WGS sequence"/>
</dbReference>
<organism evidence="2 3">
    <name type="scientific">Limnovirga soli</name>
    <dbReference type="NCBI Taxonomy" id="2656915"/>
    <lineage>
        <taxon>Bacteria</taxon>
        <taxon>Pseudomonadati</taxon>
        <taxon>Bacteroidota</taxon>
        <taxon>Chitinophagia</taxon>
        <taxon>Chitinophagales</taxon>
        <taxon>Chitinophagaceae</taxon>
        <taxon>Limnovirga</taxon>
    </lineage>
</organism>
<keyword evidence="3" id="KW-1185">Reference proteome</keyword>
<gene>
    <name evidence="2" type="ORF">GD597_03270</name>
</gene>
<dbReference type="RefSeq" id="WP_171606387.1">
    <property type="nucleotide sequence ID" value="NZ_WHPF01000002.1"/>
</dbReference>
<evidence type="ECO:0000256" key="1">
    <source>
        <dbReference type="SAM" id="SignalP"/>
    </source>
</evidence>
<evidence type="ECO:0000313" key="2">
    <source>
        <dbReference type="EMBL" id="NNV54466.1"/>
    </source>
</evidence>
<sequence length="485" mass="53230">MKHPILSKNTLMALLLMMAASSQAQSYHALNGSPYAGVNAMFVNPAATVNSAYKWDVNLLSIQEVLSNTGFVVNNMSLTDYSQASAAITSGFKTRSLQGNFDGTLLNARFNINSKSAIAFGIRGRCLVNAKAEPFVFTDSIADVPDFLKANKGTNYLQGYGTHSGWLELNLNYSRVIQQSDNDRFTIGLTAGYTKALSGLNANAYQLNYMDIIDPNGNPDYAATGGSIKAAYSSNYALLDENKSIGDNLKAFYKNTHSSINLNVGFEYLFRKGSAYEEEALNAENYEWKIGVSIMDIGKNIFTPADGSFKASNPTSQATSSALTSSNNNVSSIRGLRNTLSTYVNTIDSLTSNFVIANPTRMVMSVDKNLGNHFYVNTQLNINFFSTQPWDAIKTREINLLTVTPRWETRQLGIYFPVQYNTQGQLWVGGALKLGPLLLGLHNLDMFNWLKTGTQTYNGGGYLLLNIHPFKPKTKDAVNCPKSTI</sequence>
<comment type="caution">
    <text evidence="2">The sequence shown here is derived from an EMBL/GenBank/DDBJ whole genome shotgun (WGS) entry which is preliminary data.</text>
</comment>
<name>A0A8J8FEG6_9BACT</name>
<dbReference type="AlphaFoldDB" id="A0A8J8FEG6"/>
<proteinExistence type="predicted"/>
<dbReference type="EMBL" id="WHPF01000002">
    <property type="protein sequence ID" value="NNV54466.1"/>
    <property type="molecule type" value="Genomic_DNA"/>
</dbReference>